<accession>A0A9W2YT73</accession>
<proteinExistence type="inferred from homology"/>
<dbReference type="GO" id="GO:0005506">
    <property type="term" value="F:iron ion binding"/>
    <property type="evidence" value="ECO:0007669"/>
    <property type="project" value="InterPro"/>
</dbReference>
<dbReference type="GO" id="GO:0020037">
    <property type="term" value="F:heme binding"/>
    <property type="evidence" value="ECO:0007669"/>
    <property type="project" value="InterPro"/>
</dbReference>
<keyword evidence="11" id="KW-0812">Transmembrane</keyword>
<keyword evidence="12" id="KW-1185">Reference proteome</keyword>
<dbReference type="Gene3D" id="1.10.630.10">
    <property type="entry name" value="Cytochrome P450"/>
    <property type="match status" value="1"/>
</dbReference>
<evidence type="ECO:0000256" key="5">
    <source>
        <dbReference type="ARBA" id="ARBA00023002"/>
    </source>
</evidence>
<evidence type="ECO:0000256" key="11">
    <source>
        <dbReference type="SAM" id="Phobius"/>
    </source>
</evidence>
<dbReference type="InterPro" id="IPR002401">
    <property type="entry name" value="Cyt_P450_E_grp-I"/>
</dbReference>
<evidence type="ECO:0000256" key="6">
    <source>
        <dbReference type="ARBA" id="ARBA00023004"/>
    </source>
</evidence>
<comment type="similarity">
    <text evidence="2 10">Belongs to the cytochrome P450 family.</text>
</comment>
<dbReference type="Pfam" id="PF00067">
    <property type="entry name" value="p450"/>
    <property type="match status" value="1"/>
</dbReference>
<dbReference type="AlphaFoldDB" id="A0A9W2YT73"/>
<dbReference type="PANTHER" id="PTHR24302:SF15">
    <property type="entry name" value="FATTY-ACID PEROXYGENASE"/>
    <property type="match status" value="1"/>
</dbReference>
<dbReference type="GeneID" id="106052498"/>
<dbReference type="FunFam" id="1.10.630.10:FF:000182">
    <property type="entry name" value="Cytochrome P450 3A4"/>
    <property type="match status" value="1"/>
</dbReference>
<evidence type="ECO:0000256" key="8">
    <source>
        <dbReference type="ARBA" id="ARBA00043906"/>
    </source>
</evidence>
<sequence>MYVPLLGEVSLWLLVLVGLLTAFYLYTTSFVGVLKAYGIPGPKPWPVINHMPEMRKHGLSKMLDEWRSLYGDTYGFYGLFPRCATIVTHDARLLEHVMVKDFSNFVDRAGRRTTLSVVSKGLFSLSGDYWRRSRHVMSPMFTVGRLKQMLYHVNTSAALLLELFKKHKAEGKLIPLKVTAGRYTSDVIARVGFSIDSKALTEENSEFSKNINNFIRIPATRLQSYVRSIAEFFPPIMDIGLKLFTEQVDAILPETNRYFLNLIKDSIDRKLHERSRPDYKKSSHVDMLDMLLDAEVDDQTGKHLKAEDRKITRNEVIGNSAILILAAYETTSTALTSILYLLARHPDIQDKLIEEVDQVMQGQTEPRYEDLSKLVYMTQVIYESLRMFPPSPDVSRKALETKTYDGFTIPKGAVIFIPIYKIVKDPRYFPDPYKFDPERFSPERKLEIDPITFLPFGFGRRQCVAKRLALIELKVVLCLLLSNMKFVQTERTEPKKGEETEYLRIDGFFVPKKAIELDVVFREK</sequence>
<name>A0A9W2YT73_BIOGL</name>
<keyword evidence="4 9" id="KW-0479">Metal-binding</keyword>
<dbReference type="OrthoDB" id="2789670at2759"/>
<evidence type="ECO:0000256" key="2">
    <source>
        <dbReference type="ARBA" id="ARBA00010617"/>
    </source>
</evidence>
<evidence type="ECO:0000256" key="9">
    <source>
        <dbReference type="PIRSR" id="PIRSR602401-1"/>
    </source>
</evidence>
<evidence type="ECO:0000256" key="3">
    <source>
        <dbReference type="ARBA" id="ARBA00022617"/>
    </source>
</evidence>
<evidence type="ECO:0000256" key="4">
    <source>
        <dbReference type="ARBA" id="ARBA00022723"/>
    </source>
</evidence>
<dbReference type="PRINTS" id="PR00463">
    <property type="entry name" value="EP450I"/>
</dbReference>
<dbReference type="PROSITE" id="PS00086">
    <property type="entry name" value="CYTOCHROME_P450"/>
    <property type="match status" value="1"/>
</dbReference>
<evidence type="ECO:0000256" key="7">
    <source>
        <dbReference type="ARBA" id="ARBA00023033"/>
    </source>
</evidence>
<keyword evidence="7 10" id="KW-0503">Monooxygenase</keyword>
<dbReference type="RefSeq" id="XP_055865943.1">
    <property type="nucleotide sequence ID" value="XM_056009968.1"/>
</dbReference>
<dbReference type="SUPFAM" id="SSF48264">
    <property type="entry name" value="Cytochrome P450"/>
    <property type="match status" value="1"/>
</dbReference>
<reference evidence="13" key="1">
    <citation type="submission" date="2025-08" db="UniProtKB">
        <authorList>
            <consortium name="RefSeq"/>
        </authorList>
    </citation>
    <scope>IDENTIFICATION</scope>
</reference>
<organism evidence="12 13">
    <name type="scientific">Biomphalaria glabrata</name>
    <name type="common">Bloodfluke planorb</name>
    <name type="synonym">Freshwater snail</name>
    <dbReference type="NCBI Taxonomy" id="6526"/>
    <lineage>
        <taxon>Eukaryota</taxon>
        <taxon>Metazoa</taxon>
        <taxon>Spiralia</taxon>
        <taxon>Lophotrochozoa</taxon>
        <taxon>Mollusca</taxon>
        <taxon>Gastropoda</taxon>
        <taxon>Heterobranchia</taxon>
        <taxon>Euthyneura</taxon>
        <taxon>Panpulmonata</taxon>
        <taxon>Hygrophila</taxon>
        <taxon>Lymnaeoidea</taxon>
        <taxon>Planorbidae</taxon>
        <taxon>Biomphalaria</taxon>
    </lineage>
</organism>
<evidence type="ECO:0000313" key="13">
    <source>
        <dbReference type="RefSeq" id="XP_055865943.1"/>
    </source>
</evidence>
<keyword evidence="11" id="KW-0472">Membrane</keyword>
<keyword evidence="3 9" id="KW-0349">Heme</keyword>
<dbReference type="InterPro" id="IPR050705">
    <property type="entry name" value="Cytochrome_P450_3A"/>
</dbReference>
<dbReference type="OMA" id="FPRCATI"/>
<comment type="function">
    <text evidence="8">Cytochromes P450 are a group of heme-thiolate monooxygenases. They oxidize a variety of structurally unrelated compounds, including steroids, fatty acids, and xenobiotics.</text>
</comment>
<dbReference type="GO" id="GO:0008395">
    <property type="term" value="F:steroid hydroxylase activity"/>
    <property type="evidence" value="ECO:0007669"/>
    <property type="project" value="TreeGrafter"/>
</dbReference>
<evidence type="ECO:0000313" key="12">
    <source>
        <dbReference type="Proteomes" id="UP001165740"/>
    </source>
</evidence>
<evidence type="ECO:0000256" key="1">
    <source>
        <dbReference type="ARBA" id="ARBA00001971"/>
    </source>
</evidence>
<dbReference type="PRINTS" id="PR00385">
    <property type="entry name" value="P450"/>
</dbReference>
<dbReference type="Proteomes" id="UP001165740">
    <property type="component" value="Chromosome 14"/>
</dbReference>
<gene>
    <name evidence="13" type="primary">LOC106052498</name>
</gene>
<dbReference type="InterPro" id="IPR017972">
    <property type="entry name" value="Cyt_P450_CS"/>
</dbReference>
<dbReference type="InterPro" id="IPR001128">
    <property type="entry name" value="Cyt_P450"/>
</dbReference>
<evidence type="ECO:0000256" key="10">
    <source>
        <dbReference type="RuleBase" id="RU000461"/>
    </source>
</evidence>
<feature type="binding site" description="axial binding residue" evidence="9">
    <location>
        <position position="463"/>
    </location>
    <ligand>
        <name>heme</name>
        <dbReference type="ChEBI" id="CHEBI:30413"/>
    </ligand>
    <ligandPart>
        <name>Fe</name>
        <dbReference type="ChEBI" id="CHEBI:18248"/>
    </ligandPart>
</feature>
<dbReference type="PANTHER" id="PTHR24302">
    <property type="entry name" value="CYTOCHROME P450 FAMILY 3"/>
    <property type="match status" value="1"/>
</dbReference>
<keyword evidence="5 10" id="KW-0560">Oxidoreductase</keyword>
<dbReference type="GO" id="GO:0016705">
    <property type="term" value="F:oxidoreductase activity, acting on paired donors, with incorporation or reduction of molecular oxygen"/>
    <property type="evidence" value="ECO:0007669"/>
    <property type="project" value="InterPro"/>
</dbReference>
<protein>
    <submittedName>
        <fullName evidence="13">Cytochrome P450 3A8-like</fullName>
    </submittedName>
</protein>
<comment type="cofactor">
    <cofactor evidence="1 9">
        <name>heme</name>
        <dbReference type="ChEBI" id="CHEBI:30413"/>
    </cofactor>
</comment>
<keyword evidence="6 9" id="KW-0408">Iron</keyword>
<dbReference type="InterPro" id="IPR036396">
    <property type="entry name" value="Cyt_P450_sf"/>
</dbReference>
<feature type="transmembrane region" description="Helical" evidence="11">
    <location>
        <begin position="12"/>
        <end position="34"/>
    </location>
</feature>
<keyword evidence="11" id="KW-1133">Transmembrane helix</keyword>